<dbReference type="InterPro" id="IPR000510">
    <property type="entry name" value="Nase/OxRdtase_comp1"/>
</dbReference>
<accession>A0AAE3IHF2</accession>
<dbReference type="GO" id="GO:0016491">
    <property type="term" value="F:oxidoreductase activity"/>
    <property type="evidence" value="ECO:0007669"/>
    <property type="project" value="InterPro"/>
</dbReference>
<organism evidence="2 3">
    <name type="scientific">Hominimerdicola aceti</name>
    <dbReference type="NCBI Taxonomy" id="2981726"/>
    <lineage>
        <taxon>Bacteria</taxon>
        <taxon>Bacillati</taxon>
        <taxon>Bacillota</taxon>
        <taxon>Clostridia</taxon>
        <taxon>Eubacteriales</taxon>
        <taxon>Oscillospiraceae</taxon>
        <taxon>Hominimerdicola</taxon>
    </lineage>
</organism>
<dbReference type="PANTHER" id="PTHR42956:SF1">
    <property type="entry name" value="NITROGENASE IRON-MOLYBDENUM COFACTOR BIOSYNTHESIS PROTEIN NIFE"/>
    <property type="match status" value="1"/>
</dbReference>
<evidence type="ECO:0000313" key="2">
    <source>
        <dbReference type="EMBL" id="MCU6705995.1"/>
    </source>
</evidence>
<dbReference type="EMBL" id="JAOQJZ010000008">
    <property type="protein sequence ID" value="MCU6705995.1"/>
    <property type="molecule type" value="Genomic_DNA"/>
</dbReference>
<evidence type="ECO:0000313" key="3">
    <source>
        <dbReference type="Proteomes" id="UP001208131"/>
    </source>
</evidence>
<dbReference type="Proteomes" id="UP001208131">
    <property type="component" value="Unassembled WGS sequence"/>
</dbReference>
<dbReference type="AlphaFoldDB" id="A0AAE3IHF2"/>
<dbReference type="PANTHER" id="PTHR42956">
    <property type="entry name" value="NITROGENASE IRON-MOLYBDENUM COFACTOR BIOSYNTHESIS PROTEIN NIFE"/>
    <property type="match status" value="1"/>
</dbReference>
<dbReference type="SUPFAM" id="SSF53807">
    <property type="entry name" value="Helical backbone' metal receptor"/>
    <property type="match status" value="1"/>
</dbReference>
<sequence length="372" mass="39641">MNAKVISIYAADTSGVCSALYELGGMTVVHDASGCNSTYATHDEPRWYDRKSMIYISALTEADAVMGNDGKFIRDVAKAAGELSPKFIAICGSPMPAMTGFDYSAAAEEIERETGLTTFFVDTNGTHSYLQGAEGAFLNIAKLFCREGKEKQANSVNIIGATPLDFSVNTSVSSIKKWLLDNGFSVQSCFAMDSSLDEISTAPQAAVSLVISSDGIAAAKYLFDTYGVPYVVGVPVGKSFSKKLSADLKRAVSEGVCINSCGEKAVENAHMIVAGESVFASSLGAELGAKTVATVGIRNSEVLSETDIFCEEEAELEKLFSQHKTVIADPLFRPICKGASFVSLPHVAFSGRCFLKDIPDLIDKDVSKILNL</sequence>
<proteinExistence type="predicted"/>
<feature type="domain" description="Nitrogenase/oxidoreductase component 1" evidence="1">
    <location>
        <begin position="26"/>
        <end position="253"/>
    </location>
</feature>
<dbReference type="Gene3D" id="3.40.50.1980">
    <property type="entry name" value="Nitrogenase molybdenum iron protein domain"/>
    <property type="match status" value="2"/>
</dbReference>
<reference evidence="2 3" key="1">
    <citation type="journal article" date="2021" name="ISME Commun">
        <title>Automated analysis of genomic sequences facilitates high-throughput and comprehensive description of bacteria.</title>
        <authorList>
            <person name="Hitch T.C.A."/>
        </authorList>
    </citation>
    <scope>NUCLEOTIDE SEQUENCE [LARGE SCALE GENOMIC DNA]</scope>
    <source>
        <strain evidence="2 3">Sanger_31</strain>
    </source>
</reference>
<evidence type="ECO:0000259" key="1">
    <source>
        <dbReference type="Pfam" id="PF00148"/>
    </source>
</evidence>
<keyword evidence="3" id="KW-1185">Reference proteome</keyword>
<dbReference type="Pfam" id="PF00148">
    <property type="entry name" value="Oxidored_nitro"/>
    <property type="match status" value="1"/>
</dbReference>
<name>A0AAE3IHF2_9FIRM</name>
<gene>
    <name evidence="2" type="ORF">OCV57_08655</name>
</gene>
<dbReference type="InterPro" id="IPR049939">
    <property type="entry name" value="NifE-like"/>
</dbReference>
<protein>
    <submittedName>
        <fullName evidence="2">Nitrogenase component 1</fullName>
    </submittedName>
</protein>
<dbReference type="RefSeq" id="WP_267301191.1">
    <property type="nucleotide sequence ID" value="NZ_JAOQJZ010000008.1"/>
</dbReference>
<comment type="caution">
    <text evidence="2">The sequence shown here is derived from an EMBL/GenBank/DDBJ whole genome shotgun (WGS) entry which is preliminary data.</text>
</comment>